<dbReference type="EMBL" id="CP059572">
    <property type="protein sequence ID" value="QXJ20579.1"/>
    <property type="molecule type" value="Genomic_DNA"/>
</dbReference>
<dbReference type="Proteomes" id="UP001049518">
    <property type="component" value="Chromosome"/>
</dbReference>
<protein>
    <submittedName>
        <fullName evidence="1">Uncharacterized protein</fullName>
    </submittedName>
</protein>
<accession>A0ABX8QP60</accession>
<sequence>MTSRPVPDIDVILVPGPAALLGAIVQGSVGPGRAFGGRMRAALLDGRGDVRGRPGRP</sequence>
<organism evidence="1 2">
    <name type="scientific">Actinomadura graeca</name>
    <dbReference type="NCBI Taxonomy" id="2750812"/>
    <lineage>
        <taxon>Bacteria</taxon>
        <taxon>Bacillati</taxon>
        <taxon>Actinomycetota</taxon>
        <taxon>Actinomycetes</taxon>
        <taxon>Streptosporangiales</taxon>
        <taxon>Thermomonosporaceae</taxon>
        <taxon>Actinomadura</taxon>
    </lineage>
</organism>
<dbReference type="RefSeq" id="WP_231333658.1">
    <property type="nucleotide sequence ID" value="NZ_CP059572.1"/>
</dbReference>
<evidence type="ECO:0000313" key="1">
    <source>
        <dbReference type="EMBL" id="QXJ20579.1"/>
    </source>
</evidence>
<gene>
    <name evidence="1" type="ORF">AGRA3207_001314</name>
</gene>
<evidence type="ECO:0000313" key="2">
    <source>
        <dbReference type="Proteomes" id="UP001049518"/>
    </source>
</evidence>
<proteinExistence type="predicted"/>
<name>A0ABX8QP60_9ACTN</name>
<reference evidence="1" key="1">
    <citation type="submission" date="2020-07" db="EMBL/GenBank/DDBJ databases">
        <authorList>
            <person name="Tarantini F.S."/>
            <person name="Hong K.W."/>
            <person name="Chan K.G."/>
        </authorList>
    </citation>
    <scope>NUCLEOTIDE SEQUENCE</scope>
    <source>
        <strain evidence="1">32-07</strain>
    </source>
</reference>
<keyword evidence="2" id="KW-1185">Reference proteome</keyword>